<keyword evidence="3" id="KW-1185">Reference proteome</keyword>
<dbReference type="Proteomes" id="UP000245977">
    <property type="component" value="Chromosome"/>
</dbReference>
<dbReference type="SUPFAM" id="SSF54001">
    <property type="entry name" value="Cysteine proteinases"/>
    <property type="match status" value="1"/>
</dbReference>
<dbReference type="InterPro" id="IPR024453">
    <property type="entry name" value="Peptidase_C92"/>
</dbReference>
<dbReference type="InterPro" id="IPR038765">
    <property type="entry name" value="Papain-like_cys_pep_sf"/>
</dbReference>
<dbReference type="NCBIfam" id="NF007458">
    <property type="entry name" value="PRK10030.1"/>
    <property type="match status" value="1"/>
</dbReference>
<protein>
    <submittedName>
        <fullName evidence="2">YiiX family permuted papain-like enzyme</fullName>
    </submittedName>
</protein>
<dbReference type="Pfam" id="PF05708">
    <property type="entry name" value="Peptidase_C92"/>
    <property type="match status" value="1"/>
</dbReference>
<organism evidence="2 3">
    <name type="scientific">Acinetobacter defluvii</name>
    <dbReference type="NCBI Taxonomy" id="1871111"/>
    <lineage>
        <taxon>Bacteria</taxon>
        <taxon>Pseudomonadati</taxon>
        <taxon>Pseudomonadota</taxon>
        <taxon>Gammaproteobacteria</taxon>
        <taxon>Moraxellales</taxon>
        <taxon>Moraxellaceae</taxon>
        <taxon>Acinetobacter</taxon>
    </lineage>
</organism>
<proteinExistence type="predicted"/>
<keyword evidence="1" id="KW-0732">Signal</keyword>
<feature type="signal peptide" evidence="1">
    <location>
        <begin position="1"/>
        <end position="22"/>
    </location>
</feature>
<dbReference type="EMBL" id="CP029397">
    <property type="protein sequence ID" value="AWL29416.1"/>
    <property type="molecule type" value="Genomic_DNA"/>
</dbReference>
<sequence>MRQLIYKIFYLIAFLSCGHVYAAALQTGDIIFHTSKSTQSQVIQLATHSPYSHMGMVVNKNGKLWVLEAIQPVKYTAFEAWVSRGVQQKYVVKRLYKNLNLQQQIALQKQAEQYLAKPYDLYFEWNDQAIYCSELVWKAYKNALGIELAPLQQLKDFDLKHAKVKALMQQRYTKSIPLQEQVISPKALFDSKLLKTIKVH</sequence>
<dbReference type="Gene3D" id="3.90.1720.10">
    <property type="entry name" value="endopeptidase domain like (from Nostoc punctiforme)"/>
    <property type="match status" value="1"/>
</dbReference>
<feature type="chain" id="PRO_5015672083" evidence="1">
    <location>
        <begin position="23"/>
        <end position="200"/>
    </location>
</feature>
<dbReference type="RefSeq" id="WP_081406155.1">
    <property type="nucleotide sequence ID" value="NZ_CP029397.2"/>
</dbReference>
<name>A0A2S2FEM4_9GAMM</name>
<dbReference type="OrthoDB" id="195541at2"/>
<evidence type="ECO:0000313" key="3">
    <source>
        <dbReference type="Proteomes" id="UP000245977"/>
    </source>
</evidence>
<evidence type="ECO:0000313" key="2">
    <source>
        <dbReference type="EMBL" id="AWL29416.1"/>
    </source>
</evidence>
<reference evidence="2" key="1">
    <citation type="submission" date="2019-08" db="EMBL/GenBank/DDBJ databases">
        <title>The complete genome of Acinetobacter defluvii strain WCHAD010030.</title>
        <authorList>
            <person name="Hu Y."/>
            <person name="Qin J."/>
            <person name="Feng Y."/>
            <person name="Zong Z."/>
        </authorList>
    </citation>
    <scope>NUCLEOTIDE SEQUENCE</scope>
    <source>
        <strain evidence="2">WCHA30</strain>
    </source>
</reference>
<gene>
    <name evidence="2" type="ORF">DJ533_12945</name>
</gene>
<evidence type="ECO:0000256" key="1">
    <source>
        <dbReference type="SAM" id="SignalP"/>
    </source>
</evidence>
<dbReference type="KEGG" id="adv:DJ533_12945"/>
<dbReference type="AlphaFoldDB" id="A0A2S2FEM4"/>
<accession>A0A2S2FEM4</accession>